<dbReference type="GO" id="GO:0005886">
    <property type="term" value="C:plasma membrane"/>
    <property type="evidence" value="ECO:0007669"/>
    <property type="project" value="UniProtKB-SubCell"/>
</dbReference>
<evidence type="ECO:0000256" key="2">
    <source>
        <dbReference type="ARBA" id="ARBA00004184"/>
    </source>
</evidence>
<evidence type="ECO:0000256" key="1">
    <source>
        <dbReference type="ARBA" id="ARBA00003543"/>
    </source>
</evidence>
<comment type="function">
    <text evidence="1 9">Produces ATP from ADP in the presence of a proton gradient across the membrane.</text>
</comment>
<dbReference type="Proteomes" id="UP000005540">
    <property type="component" value="Unassembled WGS sequence"/>
</dbReference>
<dbReference type="PANTHER" id="PTHR13822:SF10">
    <property type="entry name" value="ATP SYNTHASE EPSILON CHAIN, CHLOROPLASTIC"/>
    <property type="match status" value="1"/>
</dbReference>
<dbReference type="HAMAP" id="MF_00530">
    <property type="entry name" value="ATP_synth_epsil_bac"/>
    <property type="match status" value="1"/>
</dbReference>
<gene>
    <name evidence="9 13" type="primary">atpC</name>
    <name evidence="13" type="ORF">SULYE_1487</name>
</gene>
<keyword evidence="4 9" id="KW-0813">Transport</keyword>
<feature type="compositionally biased region" description="Basic and acidic residues" evidence="11">
    <location>
        <begin position="110"/>
        <end position="120"/>
    </location>
</feature>
<comment type="subcellular location">
    <subcellularLocation>
        <location evidence="9">Cell membrane</location>
        <topology evidence="9">Peripheral membrane protein</topology>
    </subcellularLocation>
    <subcellularLocation>
        <location evidence="2">Endomembrane system</location>
        <topology evidence="2">Peripheral membrane protein</topology>
    </subcellularLocation>
</comment>
<keyword evidence="8 9" id="KW-0066">ATP synthesis</keyword>
<evidence type="ECO:0000256" key="6">
    <source>
        <dbReference type="ARBA" id="ARBA00023136"/>
    </source>
</evidence>
<organism evidence="13 14">
    <name type="scientific">Sulfurihydrogenibium yellowstonense SS-5</name>
    <dbReference type="NCBI Taxonomy" id="432331"/>
    <lineage>
        <taxon>Bacteria</taxon>
        <taxon>Pseudomonadati</taxon>
        <taxon>Aquificota</taxon>
        <taxon>Aquificia</taxon>
        <taxon>Aquificales</taxon>
        <taxon>Hydrogenothermaceae</taxon>
        <taxon>Sulfurihydrogenibium</taxon>
    </lineage>
</organism>
<dbReference type="GO" id="GO:0016787">
    <property type="term" value="F:hydrolase activity"/>
    <property type="evidence" value="ECO:0007669"/>
    <property type="project" value="UniProtKB-KW"/>
</dbReference>
<comment type="subunit">
    <text evidence="9 10">F-type ATPases have 2 components, CF(1) - the catalytic core - and CF(0) - the membrane proton channel. CF(1) has five subunits: alpha(3), beta(3), gamma(1), delta(1), epsilon(1). CF(0) has three main subunits: a, b and c.</text>
</comment>
<evidence type="ECO:0000256" key="4">
    <source>
        <dbReference type="ARBA" id="ARBA00022448"/>
    </source>
</evidence>
<accession>C4FLN3</accession>
<keyword evidence="14" id="KW-1185">Reference proteome</keyword>
<proteinExistence type="inferred from homology"/>
<dbReference type="GO" id="GO:0012505">
    <property type="term" value="C:endomembrane system"/>
    <property type="evidence" value="ECO:0007669"/>
    <property type="project" value="UniProtKB-SubCell"/>
</dbReference>
<sequence length="134" mass="15094">MYRLDVVTPTGSVFSGDVYQTVITTADGEIGILENHMLLLTNITPGKLRIEKADGEVKEFAVTYGVLDVRGDKVIALIEEVFELDKINVEEEKKLLEEANQKLQNENLSEEEKEHYEKQRSRSQALLDLASAKV</sequence>
<evidence type="ECO:0000256" key="7">
    <source>
        <dbReference type="ARBA" id="ARBA00023196"/>
    </source>
</evidence>
<dbReference type="GO" id="GO:0005524">
    <property type="term" value="F:ATP binding"/>
    <property type="evidence" value="ECO:0007669"/>
    <property type="project" value="UniProtKB-UniRule"/>
</dbReference>
<dbReference type="Gene3D" id="2.60.15.10">
    <property type="entry name" value="F0F1 ATP synthase delta/epsilon subunit, N-terminal"/>
    <property type="match status" value="1"/>
</dbReference>
<evidence type="ECO:0000313" key="14">
    <source>
        <dbReference type="Proteomes" id="UP000005540"/>
    </source>
</evidence>
<evidence type="ECO:0000256" key="9">
    <source>
        <dbReference type="HAMAP-Rule" id="MF_00530"/>
    </source>
</evidence>
<keyword evidence="5 9" id="KW-0406">Ion transport</keyword>
<comment type="caution">
    <text evidence="13">The sequence shown here is derived from an EMBL/GenBank/DDBJ whole genome shotgun (WGS) entry which is preliminary data.</text>
</comment>
<name>C4FLN3_9AQUI</name>
<feature type="region of interest" description="Disordered" evidence="11">
    <location>
        <begin position="103"/>
        <end position="134"/>
    </location>
</feature>
<dbReference type="PANTHER" id="PTHR13822">
    <property type="entry name" value="ATP SYNTHASE DELTA/EPSILON CHAIN"/>
    <property type="match status" value="1"/>
</dbReference>
<dbReference type="SUPFAM" id="SSF51344">
    <property type="entry name" value="Epsilon subunit of F1F0-ATP synthase N-terminal domain"/>
    <property type="match status" value="1"/>
</dbReference>
<dbReference type="RefSeq" id="WP_007547876.1">
    <property type="nucleotide sequence ID" value="NZ_ABZS01000168.1"/>
</dbReference>
<dbReference type="InterPro" id="IPR036771">
    <property type="entry name" value="ATPsynth_dsu/esu_N"/>
</dbReference>
<dbReference type="Pfam" id="PF02823">
    <property type="entry name" value="ATP-synt_DE_N"/>
    <property type="match status" value="1"/>
</dbReference>
<dbReference type="NCBIfam" id="TIGR01216">
    <property type="entry name" value="ATP_synt_epsi"/>
    <property type="match status" value="1"/>
</dbReference>
<dbReference type="InterPro" id="IPR020546">
    <property type="entry name" value="ATP_synth_F1_dsu/esu_N"/>
</dbReference>
<evidence type="ECO:0000256" key="3">
    <source>
        <dbReference type="ARBA" id="ARBA00005712"/>
    </source>
</evidence>
<keyword evidence="6 9" id="KW-0472">Membrane</keyword>
<evidence type="ECO:0000313" key="13">
    <source>
        <dbReference type="EMBL" id="EEP60014.1"/>
    </source>
</evidence>
<comment type="similarity">
    <text evidence="3 9 10">Belongs to the ATPase epsilon chain family.</text>
</comment>
<keyword evidence="7 9" id="KW-0139">CF(1)</keyword>
<dbReference type="AlphaFoldDB" id="C4FLN3"/>
<dbReference type="EMBL" id="ABZS01000168">
    <property type="protein sequence ID" value="EEP60014.1"/>
    <property type="molecule type" value="Genomic_DNA"/>
</dbReference>
<keyword evidence="9" id="KW-0375">Hydrogen ion transport</keyword>
<evidence type="ECO:0000259" key="12">
    <source>
        <dbReference type="Pfam" id="PF02823"/>
    </source>
</evidence>
<evidence type="ECO:0000256" key="10">
    <source>
        <dbReference type="RuleBase" id="RU003656"/>
    </source>
</evidence>
<protein>
    <recommendedName>
        <fullName evidence="9">ATP synthase epsilon chain</fullName>
    </recommendedName>
    <alternativeName>
        <fullName evidence="9">ATP synthase F1 sector epsilon subunit</fullName>
    </alternativeName>
    <alternativeName>
        <fullName evidence="9">F-ATPase epsilon subunit</fullName>
    </alternativeName>
</protein>
<feature type="domain" description="ATP synthase F1 complex delta/epsilon subunit N-terminal" evidence="12">
    <location>
        <begin position="3"/>
        <end position="79"/>
    </location>
</feature>
<dbReference type="GO" id="GO:0046933">
    <property type="term" value="F:proton-transporting ATP synthase activity, rotational mechanism"/>
    <property type="evidence" value="ECO:0007669"/>
    <property type="project" value="UniProtKB-UniRule"/>
</dbReference>
<dbReference type="OrthoDB" id="9804110at2"/>
<dbReference type="InterPro" id="IPR001469">
    <property type="entry name" value="ATP_synth_F1_dsu/esu"/>
</dbReference>
<evidence type="ECO:0000256" key="8">
    <source>
        <dbReference type="ARBA" id="ARBA00023310"/>
    </source>
</evidence>
<evidence type="ECO:0000256" key="5">
    <source>
        <dbReference type="ARBA" id="ARBA00023065"/>
    </source>
</evidence>
<keyword evidence="13" id="KW-0378">Hydrolase</keyword>
<dbReference type="GO" id="GO:0045259">
    <property type="term" value="C:proton-transporting ATP synthase complex"/>
    <property type="evidence" value="ECO:0007669"/>
    <property type="project" value="UniProtKB-KW"/>
</dbReference>
<evidence type="ECO:0000256" key="11">
    <source>
        <dbReference type="SAM" id="MobiDB-lite"/>
    </source>
</evidence>
<dbReference type="CDD" id="cd12152">
    <property type="entry name" value="F1-ATPase_delta"/>
    <property type="match status" value="1"/>
</dbReference>
<keyword evidence="9" id="KW-1003">Cell membrane</keyword>
<reference evidence="13 14" key="1">
    <citation type="submission" date="2009-04" db="EMBL/GenBank/DDBJ databases">
        <authorList>
            <person name="Reysenbach A.-L."/>
            <person name="Heidelberg J.F."/>
            <person name="Nelson W.C."/>
        </authorList>
    </citation>
    <scope>NUCLEOTIDE SEQUENCE [LARGE SCALE GENOMIC DNA]</scope>
    <source>
        <strain evidence="13 14">SS-5</strain>
    </source>
</reference>